<sequence length="255" mass="28095">MSASDNSFQHGYEQGTAALNSLANATTGRLYNVIDASVNWAIGAGSALKRKLGYGEPWSAPSQTPSPTSSPPRQKPKMTGLVHLPRGGLAALCVEPKVPHHIHRLVHAPPPALHAIFSAFSQSSDAELRSLRTYPVNFITKESTISIVLPTNYDQIWNTNRSKYWDNVDRLLKKYNSCCNILGGAEFAITRNDVVRLSTVATDIANGRPKMKQFQQSDKPTTRRRQLSSAETFLEQVKQRVKADKARKPPAQFAG</sequence>
<organism evidence="2 3">
    <name type="scientific">Rhizophlyctis rosea</name>
    <dbReference type="NCBI Taxonomy" id="64517"/>
    <lineage>
        <taxon>Eukaryota</taxon>
        <taxon>Fungi</taxon>
        <taxon>Fungi incertae sedis</taxon>
        <taxon>Chytridiomycota</taxon>
        <taxon>Chytridiomycota incertae sedis</taxon>
        <taxon>Chytridiomycetes</taxon>
        <taxon>Rhizophlyctidales</taxon>
        <taxon>Rhizophlyctidaceae</taxon>
        <taxon>Rhizophlyctis</taxon>
    </lineage>
</organism>
<feature type="region of interest" description="Disordered" evidence="1">
    <location>
        <begin position="210"/>
        <end position="229"/>
    </location>
</feature>
<evidence type="ECO:0000313" key="2">
    <source>
        <dbReference type="EMBL" id="KAJ3051304.1"/>
    </source>
</evidence>
<dbReference type="EMBL" id="JADGJD010000410">
    <property type="protein sequence ID" value="KAJ3051304.1"/>
    <property type="molecule type" value="Genomic_DNA"/>
</dbReference>
<reference evidence="2" key="1">
    <citation type="submission" date="2020-05" db="EMBL/GenBank/DDBJ databases">
        <title>Phylogenomic resolution of chytrid fungi.</title>
        <authorList>
            <person name="Stajich J.E."/>
            <person name="Amses K."/>
            <person name="Simmons R."/>
            <person name="Seto K."/>
            <person name="Myers J."/>
            <person name="Bonds A."/>
            <person name="Quandt C.A."/>
            <person name="Barry K."/>
            <person name="Liu P."/>
            <person name="Grigoriev I."/>
            <person name="Longcore J.E."/>
            <person name="James T.Y."/>
        </authorList>
    </citation>
    <scope>NUCLEOTIDE SEQUENCE</scope>
    <source>
        <strain evidence="2">JEL0318</strain>
    </source>
</reference>
<feature type="region of interest" description="Disordered" evidence="1">
    <location>
        <begin position="56"/>
        <end position="79"/>
    </location>
</feature>
<accession>A0AAD5X4E3</accession>
<comment type="caution">
    <text evidence="2">The sequence shown here is derived from an EMBL/GenBank/DDBJ whole genome shotgun (WGS) entry which is preliminary data.</text>
</comment>
<proteinExistence type="predicted"/>
<feature type="compositionally biased region" description="Low complexity" evidence="1">
    <location>
        <begin position="57"/>
        <end position="67"/>
    </location>
</feature>
<protein>
    <submittedName>
        <fullName evidence="2">Uncharacterized protein</fullName>
    </submittedName>
</protein>
<evidence type="ECO:0000256" key="1">
    <source>
        <dbReference type="SAM" id="MobiDB-lite"/>
    </source>
</evidence>
<keyword evidence="3" id="KW-1185">Reference proteome</keyword>
<dbReference type="Proteomes" id="UP001212841">
    <property type="component" value="Unassembled WGS sequence"/>
</dbReference>
<dbReference type="AlphaFoldDB" id="A0AAD5X4E3"/>
<name>A0AAD5X4E3_9FUNG</name>
<gene>
    <name evidence="2" type="ORF">HK097_007721</name>
</gene>
<evidence type="ECO:0000313" key="3">
    <source>
        <dbReference type="Proteomes" id="UP001212841"/>
    </source>
</evidence>